<comment type="caution">
    <text evidence="1">The sequence shown here is derived from an EMBL/GenBank/DDBJ whole genome shotgun (WGS) entry which is preliminary data.</text>
</comment>
<accession>A0A5J4S0P5</accession>
<proteinExistence type="predicted"/>
<gene>
    <name evidence="1" type="ORF">EZS27_012997</name>
</gene>
<dbReference type="AlphaFoldDB" id="A0A5J4S0P5"/>
<reference evidence="1" key="1">
    <citation type="submission" date="2019-03" db="EMBL/GenBank/DDBJ databases">
        <title>Single cell metagenomics reveals metabolic interactions within the superorganism composed of flagellate Streblomastix strix and complex community of Bacteroidetes bacteria on its surface.</title>
        <authorList>
            <person name="Treitli S.C."/>
            <person name="Kolisko M."/>
            <person name="Husnik F."/>
            <person name="Keeling P."/>
            <person name="Hampl V."/>
        </authorList>
    </citation>
    <scope>NUCLEOTIDE SEQUENCE</scope>
    <source>
        <strain evidence="1">STM</strain>
    </source>
</reference>
<evidence type="ECO:0000313" key="1">
    <source>
        <dbReference type="EMBL" id="KAA6339055.1"/>
    </source>
</evidence>
<sequence length="205" mass="23834">MIFFKFPYKLSISFLLFLWAFPIIADNVSGIPDNNTTSGLTLNNDRFFRFNNRIEISFDLSLKKGFDQYLEYVIRIYNLNRHTIDIVINLQEENPAELLIISGDRLSKRALKERKTAFLEKTVHFDFRFDLKGDQLSIIVGDFVFIENRLGLKPRTDYKILLGSGSVGSLNIKTVSALQIDNIRTYPDLISSRKKNTHNTLYWIL</sequence>
<name>A0A5J4S0P5_9ZZZZ</name>
<feature type="non-terminal residue" evidence="1">
    <location>
        <position position="205"/>
    </location>
</feature>
<organism evidence="1">
    <name type="scientific">termite gut metagenome</name>
    <dbReference type="NCBI Taxonomy" id="433724"/>
    <lineage>
        <taxon>unclassified sequences</taxon>
        <taxon>metagenomes</taxon>
        <taxon>organismal metagenomes</taxon>
    </lineage>
</organism>
<dbReference type="EMBL" id="SNRY01000568">
    <property type="protein sequence ID" value="KAA6339055.1"/>
    <property type="molecule type" value="Genomic_DNA"/>
</dbReference>
<protein>
    <submittedName>
        <fullName evidence="1">Uncharacterized protein</fullName>
    </submittedName>
</protein>